<dbReference type="PANTHER" id="PTHR43798:SF5">
    <property type="entry name" value="MONOACYLGLYCEROL LIPASE ABHD6"/>
    <property type="match status" value="1"/>
</dbReference>
<protein>
    <submittedName>
        <fullName evidence="2">Alpha/beta hydrolase</fullName>
    </submittedName>
</protein>
<evidence type="ECO:0000313" key="3">
    <source>
        <dbReference type="EMBL" id="MBO1318606.1"/>
    </source>
</evidence>
<dbReference type="PRINTS" id="PR00111">
    <property type="entry name" value="ABHYDROLASE"/>
</dbReference>
<dbReference type="AlphaFoldDB" id="A0A8J7Q618"/>
<keyword evidence="4" id="KW-1185">Reference proteome</keyword>
<dbReference type="PANTHER" id="PTHR43798">
    <property type="entry name" value="MONOACYLGLYCEROL LIPASE"/>
    <property type="match status" value="1"/>
</dbReference>
<dbReference type="EMBL" id="JAFREP010000002">
    <property type="protein sequence ID" value="MBO1317299.1"/>
    <property type="molecule type" value="Genomic_DNA"/>
</dbReference>
<dbReference type="EMBL" id="JAFREP010000006">
    <property type="protein sequence ID" value="MBO1318606.1"/>
    <property type="molecule type" value="Genomic_DNA"/>
</dbReference>
<reference evidence="2" key="1">
    <citation type="submission" date="2021-03" db="EMBL/GenBank/DDBJ databases">
        <authorList>
            <person name="Wang G."/>
        </authorList>
    </citation>
    <scope>NUCLEOTIDE SEQUENCE</scope>
    <source>
        <strain evidence="2">KCTC 12899</strain>
    </source>
</reference>
<proteinExistence type="predicted"/>
<dbReference type="InterPro" id="IPR029058">
    <property type="entry name" value="AB_hydrolase_fold"/>
</dbReference>
<comment type="caution">
    <text evidence="2">The sequence shown here is derived from an EMBL/GenBank/DDBJ whole genome shotgun (WGS) entry which is preliminary data.</text>
</comment>
<dbReference type="RefSeq" id="WP_207856536.1">
    <property type="nucleotide sequence ID" value="NZ_JAFREP010000002.1"/>
</dbReference>
<gene>
    <name evidence="2" type="ORF">J3U88_02420</name>
    <name evidence="3" type="ORF">J3U88_09060</name>
</gene>
<name>A0A8J7Q618_9BACT</name>
<accession>A0A8J7Q618</accession>
<dbReference type="SUPFAM" id="SSF53474">
    <property type="entry name" value="alpha/beta-Hydrolases"/>
    <property type="match status" value="1"/>
</dbReference>
<dbReference type="GO" id="GO:0047372">
    <property type="term" value="F:monoacylglycerol lipase activity"/>
    <property type="evidence" value="ECO:0007669"/>
    <property type="project" value="TreeGrafter"/>
</dbReference>
<dbReference type="Pfam" id="PF00561">
    <property type="entry name" value="Abhydrolase_1"/>
    <property type="match status" value="1"/>
</dbReference>
<dbReference type="GO" id="GO:0046464">
    <property type="term" value="P:acylglycerol catabolic process"/>
    <property type="evidence" value="ECO:0007669"/>
    <property type="project" value="TreeGrafter"/>
</dbReference>
<sequence>MLTSPLPVRRSPHFDLHIDRIGRGEPVLVIPGFGCGNWLFKPIARQLQPRYSFLLPDLPGMGASPDAGCDYSFEQLADHCHFLMQRLGHPRYHLIGISMGGFIAQKLLLQHGEAVASCVLLATTAAHETIEAIPLLDETQLHAMYQMEPAAMVRANSEATVHPGFAQRDPAAYQLLLDQRLRHVAPLRSLLRQRRAVARYFESPVPLHLINNPVLLLTGDADRLVPTQHATQLADQLPNASVTRFAESDHWFFWERHHETAAAIATFLAGDKATESQAE</sequence>
<dbReference type="Gene3D" id="3.40.50.1820">
    <property type="entry name" value="alpha/beta hydrolase"/>
    <property type="match status" value="1"/>
</dbReference>
<evidence type="ECO:0000313" key="4">
    <source>
        <dbReference type="Proteomes" id="UP000664417"/>
    </source>
</evidence>
<evidence type="ECO:0000259" key="1">
    <source>
        <dbReference type="Pfam" id="PF00561"/>
    </source>
</evidence>
<dbReference type="Proteomes" id="UP000664417">
    <property type="component" value="Unassembled WGS sequence"/>
</dbReference>
<evidence type="ECO:0000313" key="2">
    <source>
        <dbReference type="EMBL" id="MBO1317299.1"/>
    </source>
</evidence>
<organism evidence="2 4">
    <name type="scientific">Acanthopleuribacter pedis</name>
    <dbReference type="NCBI Taxonomy" id="442870"/>
    <lineage>
        <taxon>Bacteria</taxon>
        <taxon>Pseudomonadati</taxon>
        <taxon>Acidobacteriota</taxon>
        <taxon>Holophagae</taxon>
        <taxon>Acanthopleuribacterales</taxon>
        <taxon>Acanthopleuribacteraceae</taxon>
        <taxon>Acanthopleuribacter</taxon>
    </lineage>
</organism>
<dbReference type="GO" id="GO:0016020">
    <property type="term" value="C:membrane"/>
    <property type="evidence" value="ECO:0007669"/>
    <property type="project" value="TreeGrafter"/>
</dbReference>
<feature type="domain" description="AB hydrolase-1" evidence="1">
    <location>
        <begin position="26"/>
        <end position="256"/>
    </location>
</feature>
<dbReference type="InterPro" id="IPR050266">
    <property type="entry name" value="AB_hydrolase_sf"/>
</dbReference>
<keyword evidence="2" id="KW-0378">Hydrolase</keyword>
<dbReference type="InterPro" id="IPR000073">
    <property type="entry name" value="AB_hydrolase_1"/>
</dbReference>